<proteinExistence type="predicted"/>
<dbReference type="EMBL" id="CM051398">
    <property type="protein sequence ID" value="KAJ4718743.1"/>
    <property type="molecule type" value="Genomic_DNA"/>
</dbReference>
<gene>
    <name evidence="1" type="ORF">OWV82_010387</name>
</gene>
<evidence type="ECO:0000313" key="2">
    <source>
        <dbReference type="Proteomes" id="UP001164539"/>
    </source>
</evidence>
<name>A0ACC1Y564_MELAZ</name>
<keyword evidence="2" id="KW-1185">Reference proteome</keyword>
<accession>A0ACC1Y564</accession>
<evidence type="ECO:0000313" key="1">
    <source>
        <dbReference type="EMBL" id="KAJ4718743.1"/>
    </source>
</evidence>
<organism evidence="1 2">
    <name type="scientific">Melia azedarach</name>
    <name type="common">Chinaberry tree</name>
    <dbReference type="NCBI Taxonomy" id="155640"/>
    <lineage>
        <taxon>Eukaryota</taxon>
        <taxon>Viridiplantae</taxon>
        <taxon>Streptophyta</taxon>
        <taxon>Embryophyta</taxon>
        <taxon>Tracheophyta</taxon>
        <taxon>Spermatophyta</taxon>
        <taxon>Magnoliopsida</taxon>
        <taxon>eudicotyledons</taxon>
        <taxon>Gunneridae</taxon>
        <taxon>Pentapetalae</taxon>
        <taxon>rosids</taxon>
        <taxon>malvids</taxon>
        <taxon>Sapindales</taxon>
        <taxon>Meliaceae</taxon>
        <taxon>Melia</taxon>
    </lineage>
</organism>
<comment type="caution">
    <text evidence="1">The sequence shown here is derived from an EMBL/GenBank/DDBJ whole genome shotgun (WGS) entry which is preliminary data.</text>
</comment>
<reference evidence="1 2" key="1">
    <citation type="journal article" date="2023" name="Science">
        <title>Complex scaffold remodeling in plant triterpene biosynthesis.</title>
        <authorList>
            <person name="De La Pena R."/>
            <person name="Hodgson H."/>
            <person name="Liu J.C."/>
            <person name="Stephenson M.J."/>
            <person name="Martin A.C."/>
            <person name="Owen C."/>
            <person name="Harkess A."/>
            <person name="Leebens-Mack J."/>
            <person name="Jimenez L.E."/>
            <person name="Osbourn A."/>
            <person name="Sattely E.S."/>
        </authorList>
    </citation>
    <scope>NUCLEOTIDE SEQUENCE [LARGE SCALE GENOMIC DNA]</scope>
    <source>
        <strain evidence="2">cv. JPN11</strain>
        <tissue evidence="1">Leaf</tissue>
    </source>
</reference>
<protein>
    <submittedName>
        <fullName evidence="1">Disease resistance protein</fullName>
    </submittedName>
</protein>
<dbReference type="Proteomes" id="UP001164539">
    <property type="component" value="Chromosome 5"/>
</dbReference>
<sequence length="871" mass="100210">MTGGGEIIGIITGVVGAVTAIVSVAPHIRGAFEKCREYFERCTGYLNVNEDNVAFLQEQKQTLQTIIQILKKRESQFHDHARSIAEAEEAVDMIELRRNVPAGSCFRFCGLAGFQKRYLVAKLVSRVKKRVSRLREELQMEEIDIKEPEELGNFKYLVGEQGNKVMREIQWKILWDNVKSGVIGVYGACGVGKTEVVRRACNRIRTIKDSVTFIWLELSYENDILKLQMEIATQIDLKLAINGSVQDNAKVLNKALRRKKHILLVLDNMRKPLSLEEIGFPPKVWTIITSRSFLVCCQMQCHEKIALRSLSDDESHEFLKYEIGIWRILSTKEIHITLKKIAKECAGLPLAVVAAAKWVRKYFEYDDLVLTERSLKMDSAAFSNLKYIEKKVIQDLELSYEQLKHSSYGCAEECLLHCIMYPRNHAFAEMELMMNWMGEGLLSELEGMDEKLGEAKEIIEELKDASLLESIAYHNGEEIVKMHPIVWDMVVKLEKQNPLFFTKPGCRIEKFSWEDLSENVERVSLMSNNLKELSPPSSVYNKLSTLLLQGNPLNIRLYRYFFNCMPNLKILDLSGTVVHLEPGSLSCLKYLTVLLLRNCTLLTYLPSRRRQMLQDGDAAWIEDVQKLEYLSILEVTFPQLQLYNSYTKSEHWRRLSSFKFYVGRIYKGKLKNNSLVFLKEFLDDENCLPDNTSELLLMDCGNVTQLKIPKLSNLKILEVSYCMNLKHLFTYSVFYGLPNLKEIVIGHCENLVKLIEKDSSRDFQYISWQSLRKLTLLHLPQLQFIYDGGMPTGSMEEIGIWNCPQLQKFPISLLTSLKGIRGDDSWLENLKQSSYRYVPFLEKMLIKEPPPEELTSRIEMVVATSDMASGS</sequence>